<organism evidence="1 2">
    <name type="scientific">Klebsiella pneumoniae IS43</name>
    <dbReference type="NCBI Taxonomy" id="1432552"/>
    <lineage>
        <taxon>Bacteria</taxon>
        <taxon>Pseudomonadati</taxon>
        <taxon>Pseudomonadota</taxon>
        <taxon>Gammaproteobacteria</taxon>
        <taxon>Enterobacterales</taxon>
        <taxon>Enterobacteriaceae</taxon>
        <taxon>Klebsiella/Raoultella group</taxon>
        <taxon>Klebsiella</taxon>
        <taxon>Klebsiella pneumoniae complex</taxon>
    </lineage>
</organism>
<reference evidence="1" key="1">
    <citation type="submission" date="2013-10" db="EMBL/GenBank/DDBJ databases">
        <title>Antibiotic resistance diversity of beta-lactamase producers in the General Hospital Vienna.</title>
        <authorList>
            <person name="Barisic I."/>
            <person name="Mitteregger D."/>
            <person name="Hirschl A.M."/>
            <person name="Noehammer C."/>
            <person name="Wiesinger-Mayr H."/>
        </authorList>
    </citation>
    <scope>NUCLEOTIDE SEQUENCE [LARGE SCALE GENOMIC DNA]</scope>
    <source>
        <strain evidence="1">IS43</strain>
    </source>
</reference>
<dbReference type="Proteomes" id="UP000019183">
    <property type="component" value="Unassembled WGS sequence"/>
</dbReference>
<keyword evidence="2" id="KW-1185">Reference proteome</keyword>
<dbReference type="AlphaFoldDB" id="W1DX45"/>
<sequence length="43" mass="4825">MRVFCKGYQLPFRRTAQIGGGHYQLLANILEVLGINHAVSPRV</sequence>
<dbReference type="EMBL" id="CBWK010000819">
    <property type="protein sequence ID" value="CDL12674.1"/>
    <property type="molecule type" value="Genomic_DNA"/>
</dbReference>
<proteinExistence type="predicted"/>
<evidence type="ECO:0000313" key="2">
    <source>
        <dbReference type="Proteomes" id="UP000019183"/>
    </source>
</evidence>
<comment type="caution">
    <text evidence="1">The sequence shown here is derived from an EMBL/GenBank/DDBJ whole genome shotgun (WGS) entry which is preliminary data.</text>
</comment>
<protein>
    <submittedName>
        <fullName evidence="1">Uncharacterized protein</fullName>
    </submittedName>
</protein>
<name>W1DX45_KLEPN</name>
<evidence type="ECO:0000313" key="1">
    <source>
        <dbReference type="EMBL" id="CDL12674.1"/>
    </source>
</evidence>
<accession>W1DX45</accession>